<dbReference type="Proteomes" id="UP000639772">
    <property type="component" value="Unassembled WGS sequence"/>
</dbReference>
<gene>
    <name evidence="1" type="ORF">HPP92_004340</name>
</gene>
<dbReference type="AlphaFoldDB" id="A0A835VEE1"/>
<evidence type="ECO:0000313" key="2">
    <source>
        <dbReference type="Proteomes" id="UP000639772"/>
    </source>
</evidence>
<evidence type="ECO:0000313" key="1">
    <source>
        <dbReference type="EMBL" id="KAG0493346.1"/>
    </source>
</evidence>
<organism evidence="1 2">
    <name type="scientific">Vanilla planifolia</name>
    <name type="common">Vanilla</name>
    <dbReference type="NCBI Taxonomy" id="51239"/>
    <lineage>
        <taxon>Eukaryota</taxon>
        <taxon>Viridiplantae</taxon>
        <taxon>Streptophyta</taxon>
        <taxon>Embryophyta</taxon>
        <taxon>Tracheophyta</taxon>
        <taxon>Spermatophyta</taxon>
        <taxon>Magnoliopsida</taxon>
        <taxon>Liliopsida</taxon>
        <taxon>Asparagales</taxon>
        <taxon>Orchidaceae</taxon>
        <taxon>Vanilloideae</taxon>
        <taxon>Vanilleae</taxon>
        <taxon>Vanilla</taxon>
    </lineage>
</organism>
<comment type="caution">
    <text evidence="1">The sequence shown here is derived from an EMBL/GenBank/DDBJ whole genome shotgun (WGS) entry which is preliminary data.</text>
</comment>
<reference evidence="1 2" key="1">
    <citation type="journal article" date="2020" name="Nat. Food">
        <title>A phased Vanilla planifolia genome enables genetic improvement of flavour and production.</title>
        <authorList>
            <person name="Hasing T."/>
            <person name="Tang H."/>
            <person name="Brym M."/>
            <person name="Khazi F."/>
            <person name="Huang T."/>
            <person name="Chambers A.H."/>
        </authorList>
    </citation>
    <scope>NUCLEOTIDE SEQUENCE [LARGE SCALE GENOMIC DNA]</scope>
    <source>
        <tissue evidence="1">Leaf</tissue>
    </source>
</reference>
<protein>
    <submittedName>
        <fullName evidence="1">Uncharacterized protein</fullName>
    </submittedName>
</protein>
<proteinExistence type="predicted"/>
<accession>A0A835VEE1</accession>
<sequence>MGNKTRQAKTELGRARHRLFFLNKKMNQNRIGRVVHTVASNGRIRRRGKDHLLFLNSGVVKKVRMGSLAGPESPSPCSQRMKLRVIAGSGLGGERMPLRWRREAEMTVAATAAEKRAAGLNRGQTNRSCIYHTPYVVLVCFCDHFRMF</sequence>
<dbReference type="EMBL" id="JADCNM010000002">
    <property type="protein sequence ID" value="KAG0493346.1"/>
    <property type="molecule type" value="Genomic_DNA"/>
</dbReference>
<name>A0A835VEE1_VANPL</name>